<keyword evidence="3" id="KW-1185">Reference proteome</keyword>
<dbReference type="AlphaFoldDB" id="A0A840RX99"/>
<dbReference type="Pfam" id="PF13994">
    <property type="entry name" value="PgaD"/>
    <property type="match status" value="1"/>
</dbReference>
<protein>
    <submittedName>
        <fullName evidence="2">Poly-beta-1,6-N-acetyl-D-glucosamine biosynthesis protein PgaD</fullName>
    </submittedName>
</protein>
<dbReference type="NCBIfam" id="TIGR03940">
    <property type="entry name" value="PGA_PgaD"/>
    <property type="match status" value="1"/>
</dbReference>
<organism evidence="2 3">
    <name type="scientific">Glaciimonas immobilis</name>
    <dbReference type="NCBI Taxonomy" id="728004"/>
    <lineage>
        <taxon>Bacteria</taxon>
        <taxon>Pseudomonadati</taxon>
        <taxon>Pseudomonadota</taxon>
        <taxon>Betaproteobacteria</taxon>
        <taxon>Burkholderiales</taxon>
        <taxon>Oxalobacteraceae</taxon>
        <taxon>Glaciimonas</taxon>
    </lineage>
</organism>
<feature type="transmembrane region" description="Helical" evidence="1">
    <location>
        <begin position="21"/>
        <end position="40"/>
    </location>
</feature>
<evidence type="ECO:0000313" key="3">
    <source>
        <dbReference type="Proteomes" id="UP000571084"/>
    </source>
</evidence>
<keyword evidence="1" id="KW-0812">Transmembrane</keyword>
<accession>A0A840RX99</accession>
<dbReference type="RefSeq" id="WP_168057257.1">
    <property type="nucleotide sequence ID" value="NZ_JAAOZT010000017.1"/>
</dbReference>
<comment type="caution">
    <text evidence="2">The sequence shown here is derived from an EMBL/GenBank/DDBJ whole genome shotgun (WGS) entry which is preliminary data.</text>
</comment>
<feature type="transmembrane region" description="Helical" evidence="1">
    <location>
        <begin position="75"/>
        <end position="93"/>
    </location>
</feature>
<evidence type="ECO:0000313" key="2">
    <source>
        <dbReference type="EMBL" id="MBB5201718.1"/>
    </source>
</evidence>
<dbReference type="Proteomes" id="UP000571084">
    <property type="component" value="Unassembled WGS sequence"/>
</dbReference>
<name>A0A840RX99_9BURK</name>
<dbReference type="GO" id="GO:0043709">
    <property type="term" value="P:cell adhesion involved in single-species biofilm formation"/>
    <property type="evidence" value="ECO:0007669"/>
    <property type="project" value="InterPro"/>
</dbReference>
<keyword evidence="1" id="KW-1133">Transmembrane helix</keyword>
<dbReference type="InterPro" id="IPR023829">
    <property type="entry name" value="PGA_PgaD"/>
</dbReference>
<proteinExistence type="predicted"/>
<gene>
    <name evidence="2" type="ORF">HNR39_003576</name>
</gene>
<evidence type="ECO:0000256" key="1">
    <source>
        <dbReference type="SAM" id="Phobius"/>
    </source>
</evidence>
<keyword evidence="1" id="KW-0472">Membrane</keyword>
<dbReference type="EMBL" id="JACHHQ010000008">
    <property type="protein sequence ID" value="MBB5201718.1"/>
    <property type="molecule type" value="Genomic_DNA"/>
</dbReference>
<sequence>MKTHFIIKHKTNNKPITICRDWLISGLCWTMWFVVLGALVNGSEWHLLEVAFLTWMYAQEIFAGALLDCLHISKVYIGMVGVLMIGFVLWSFLNKALAPESRRLSTGPLALEDMASHFGVSCNQVRKMQREKMVMVFHSRSGAVTELRSMEAAPQAIL</sequence>
<reference evidence="2 3" key="1">
    <citation type="submission" date="2020-08" db="EMBL/GenBank/DDBJ databases">
        <title>Genomic Encyclopedia of Type Strains, Phase IV (KMG-IV): sequencing the most valuable type-strain genomes for metagenomic binning, comparative biology and taxonomic classification.</title>
        <authorList>
            <person name="Goeker M."/>
        </authorList>
    </citation>
    <scope>NUCLEOTIDE SEQUENCE [LARGE SCALE GENOMIC DNA]</scope>
    <source>
        <strain evidence="2 3">DSM 23240</strain>
    </source>
</reference>